<sequence length="183" mass="20323">MAHSPQQLTSHSQPTSPISQYFTDINGSVIPNGTMDQFFNTPSSSPRRSISRKSSLRRSTSFVGDFTIPIQRPTRTATSRPYNNARRHTVTHSVLPDLMDTVMGSGSTSVSSNDMYSATASSHRYSAPPNTLFPYDIPLATQQVMMDPSFPMDPVIPNAPNESMMRILMNKDNNYNVFSTQPQ</sequence>
<gene>
    <name evidence="2" type="ORF">CU098_007380</name>
</gene>
<proteinExistence type="predicted"/>
<dbReference type="STRING" id="4846.A0A367IRD4"/>
<dbReference type="EMBL" id="PJQM01006111">
    <property type="protein sequence ID" value="RCH80235.1"/>
    <property type="molecule type" value="Genomic_DNA"/>
</dbReference>
<feature type="compositionally biased region" description="Polar residues" evidence="1">
    <location>
        <begin position="1"/>
        <end position="42"/>
    </location>
</feature>
<evidence type="ECO:0000256" key="1">
    <source>
        <dbReference type="SAM" id="MobiDB-lite"/>
    </source>
</evidence>
<reference evidence="2 3" key="1">
    <citation type="journal article" date="2018" name="G3 (Bethesda)">
        <title>Phylogenetic and Phylogenomic Definition of Rhizopus Species.</title>
        <authorList>
            <person name="Gryganskyi A.P."/>
            <person name="Golan J."/>
            <person name="Dolatabadi S."/>
            <person name="Mondo S."/>
            <person name="Robb S."/>
            <person name="Idnurm A."/>
            <person name="Muszewska A."/>
            <person name="Steczkiewicz K."/>
            <person name="Masonjones S."/>
            <person name="Liao H.L."/>
            <person name="Gajdeczka M.T."/>
            <person name="Anike F."/>
            <person name="Vuek A."/>
            <person name="Anishchenko I.M."/>
            <person name="Voigt K."/>
            <person name="de Hoog G.S."/>
            <person name="Smith M.E."/>
            <person name="Heitman J."/>
            <person name="Vilgalys R."/>
            <person name="Stajich J.E."/>
        </authorList>
    </citation>
    <scope>NUCLEOTIDE SEQUENCE [LARGE SCALE GENOMIC DNA]</scope>
    <source>
        <strain evidence="2 3">LSU 92-RS-03</strain>
    </source>
</reference>
<feature type="region of interest" description="Disordered" evidence="1">
    <location>
        <begin position="1"/>
        <end position="56"/>
    </location>
</feature>
<evidence type="ECO:0000313" key="3">
    <source>
        <dbReference type="Proteomes" id="UP000253551"/>
    </source>
</evidence>
<evidence type="ECO:0000313" key="2">
    <source>
        <dbReference type="EMBL" id="RCH80235.1"/>
    </source>
</evidence>
<dbReference type="Proteomes" id="UP000253551">
    <property type="component" value="Unassembled WGS sequence"/>
</dbReference>
<dbReference type="AlphaFoldDB" id="A0A367IRD4"/>
<organism evidence="2 3">
    <name type="scientific">Rhizopus stolonifer</name>
    <name type="common">Rhizopus nigricans</name>
    <dbReference type="NCBI Taxonomy" id="4846"/>
    <lineage>
        <taxon>Eukaryota</taxon>
        <taxon>Fungi</taxon>
        <taxon>Fungi incertae sedis</taxon>
        <taxon>Mucoromycota</taxon>
        <taxon>Mucoromycotina</taxon>
        <taxon>Mucoromycetes</taxon>
        <taxon>Mucorales</taxon>
        <taxon>Mucorineae</taxon>
        <taxon>Rhizopodaceae</taxon>
        <taxon>Rhizopus</taxon>
    </lineage>
</organism>
<protein>
    <submittedName>
        <fullName evidence="2">Uncharacterized protein</fullName>
    </submittedName>
</protein>
<name>A0A367IRD4_RHIST</name>
<accession>A0A367IRD4</accession>
<comment type="caution">
    <text evidence="2">The sequence shown here is derived from an EMBL/GenBank/DDBJ whole genome shotgun (WGS) entry which is preliminary data.</text>
</comment>
<keyword evidence="3" id="KW-1185">Reference proteome</keyword>